<reference evidence="3" key="1">
    <citation type="journal article" date="2012" name="Science">
        <title>The Paleozoic origin of enzymatic lignin decomposition reconstructed from 31 fungal genomes.</title>
        <authorList>
            <person name="Floudas D."/>
            <person name="Binder M."/>
            <person name="Riley R."/>
            <person name="Barry K."/>
            <person name="Blanchette R.A."/>
            <person name="Henrissat B."/>
            <person name="Martinez A.T."/>
            <person name="Otillar R."/>
            <person name="Spatafora J.W."/>
            <person name="Yadav J.S."/>
            <person name="Aerts A."/>
            <person name="Benoit I."/>
            <person name="Boyd A."/>
            <person name="Carlson A."/>
            <person name="Copeland A."/>
            <person name="Coutinho P.M."/>
            <person name="de Vries R.P."/>
            <person name="Ferreira P."/>
            <person name="Findley K."/>
            <person name="Foster B."/>
            <person name="Gaskell J."/>
            <person name="Glotzer D."/>
            <person name="Gorecki P."/>
            <person name="Heitman J."/>
            <person name="Hesse C."/>
            <person name="Hori C."/>
            <person name="Igarashi K."/>
            <person name="Jurgens J.A."/>
            <person name="Kallen N."/>
            <person name="Kersten P."/>
            <person name="Kohler A."/>
            <person name="Kuees U."/>
            <person name="Kumar T.K.A."/>
            <person name="Kuo A."/>
            <person name="LaButti K."/>
            <person name="Larrondo L.F."/>
            <person name="Lindquist E."/>
            <person name="Ling A."/>
            <person name="Lombard V."/>
            <person name="Lucas S."/>
            <person name="Lundell T."/>
            <person name="Martin R."/>
            <person name="McLaughlin D.J."/>
            <person name="Morgenstern I."/>
            <person name="Morin E."/>
            <person name="Murat C."/>
            <person name="Nagy L.G."/>
            <person name="Nolan M."/>
            <person name="Ohm R.A."/>
            <person name="Patyshakuliyeva A."/>
            <person name="Rokas A."/>
            <person name="Ruiz-Duenas F.J."/>
            <person name="Sabat G."/>
            <person name="Salamov A."/>
            <person name="Samejima M."/>
            <person name="Schmutz J."/>
            <person name="Slot J.C."/>
            <person name="St John F."/>
            <person name="Stenlid J."/>
            <person name="Sun H."/>
            <person name="Sun S."/>
            <person name="Syed K."/>
            <person name="Tsang A."/>
            <person name="Wiebenga A."/>
            <person name="Young D."/>
            <person name="Pisabarro A."/>
            <person name="Eastwood D.C."/>
            <person name="Martin F."/>
            <person name="Cullen D."/>
            <person name="Grigoriev I.V."/>
            <person name="Hibbett D.S."/>
        </authorList>
    </citation>
    <scope>NUCLEOTIDE SEQUENCE [LARGE SCALE GENOMIC DNA]</scope>
    <source>
        <strain evidence="3">FP-91666</strain>
    </source>
</reference>
<evidence type="ECO:0000313" key="3">
    <source>
        <dbReference type="Proteomes" id="UP000053927"/>
    </source>
</evidence>
<dbReference type="GeneID" id="18795814"/>
<evidence type="ECO:0000313" key="2">
    <source>
        <dbReference type="EMBL" id="EIM80308.1"/>
    </source>
</evidence>
<feature type="compositionally biased region" description="Low complexity" evidence="1">
    <location>
        <begin position="116"/>
        <end position="132"/>
    </location>
</feature>
<accession>R7RZN6</accession>
<dbReference type="KEGG" id="shs:STEHIDRAFT_115777"/>
<keyword evidence="3" id="KW-1185">Reference proteome</keyword>
<gene>
    <name evidence="2" type="ORF">STEHIDRAFT_115777</name>
</gene>
<feature type="compositionally biased region" description="Basic and acidic residues" evidence="1">
    <location>
        <begin position="229"/>
        <end position="255"/>
    </location>
</feature>
<feature type="region of interest" description="Disordered" evidence="1">
    <location>
        <begin position="326"/>
        <end position="433"/>
    </location>
</feature>
<dbReference type="AlphaFoldDB" id="R7RZN6"/>
<dbReference type="RefSeq" id="XP_007310451.1">
    <property type="nucleotide sequence ID" value="XM_007310389.1"/>
</dbReference>
<proteinExistence type="predicted"/>
<protein>
    <submittedName>
        <fullName evidence="2">Uncharacterized protein</fullName>
    </submittedName>
</protein>
<feature type="compositionally biased region" description="Basic and acidic residues" evidence="1">
    <location>
        <begin position="331"/>
        <end position="354"/>
    </location>
</feature>
<feature type="compositionally biased region" description="Polar residues" evidence="1">
    <location>
        <begin position="301"/>
        <end position="311"/>
    </location>
</feature>
<feature type="compositionally biased region" description="Polar residues" evidence="1">
    <location>
        <begin position="463"/>
        <end position="494"/>
    </location>
</feature>
<feature type="compositionally biased region" description="Polar residues" evidence="1">
    <location>
        <begin position="261"/>
        <end position="271"/>
    </location>
</feature>
<feature type="compositionally biased region" description="Basic residues" evidence="1">
    <location>
        <begin position="406"/>
        <end position="424"/>
    </location>
</feature>
<name>R7RZN6_STEHR</name>
<feature type="compositionally biased region" description="Polar residues" evidence="1">
    <location>
        <begin position="83"/>
        <end position="104"/>
    </location>
</feature>
<feature type="compositionally biased region" description="Low complexity" evidence="1">
    <location>
        <begin position="370"/>
        <end position="381"/>
    </location>
</feature>
<dbReference type="EMBL" id="JH687398">
    <property type="protein sequence ID" value="EIM80308.1"/>
    <property type="molecule type" value="Genomic_DNA"/>
</dbReference>
<evidence type="ECO:0000256" key="1">
    <source>
        <dbReference type="SAM" id="MobiDB-lite"/>
    </source>
</evidence>
<feature type="region of interest" description="Disordered" evidence="1">
    <location>
        <begin position="1"/>
        <end position="134"/>
    </location>
</feature>
<dbReference type="Proteomes" id="UP000053927">
    <property type="component" value="Unassembled WGS sequence"/>
</dbReference>
<feature type="compositionally biased region" description="Acidic residues" evidence="1">
    <location>
        <begin position="289"/>
        <end position="298"/>
    </location>
</feature>
<sequence>MVVSRLDALQKHQRAGTAGRSAQLWVPPRPATPYPDPRPLSKENYLLPLKRRLGTDDLEVEDQVSNDEETAPAPKRQRLFDETTFTPSSTANRNLSASSPPRSTLSRDPSMPPSPRMKTSSRNPSTPSSPRTAGASLCIVLGPRATTGNLKSLYVRSSSTSVYEHAKEEPVDAVIPNNSHVQQKPAYAPFQVQVRPQVVLHPYMYVPLLRGESRVIRRVRVEWEMPVKYEEDSDTKDERPIKPLPRRVERVRVKEEDTDPSPRSLTFSGPSSGDDVPPVPARRLVPYESSDDESEEDDSHLSPTRGSQSNVIYDPEEIERQLEMLPLSVEEQARQDAEAHAELYGHSPRGDLPLRLRSGSMAAKTHAEDSSPGTGSSSAPTFVSPDEPPRKKPRTTKSPTKPRTVSPRKKKAHLPRRIRRHMRAPRALVRAGAVEEQKKIVKTNGKARVDDGYKLSGHDSWISLGQNSSPYQNKTTGSSNDGEGPSTTAAQTLSFGRGEE</sequence>
<organism evidence="2 3">
    <name type="scientific">Stereum hirsutum (strain FP-91666)</name>
    <name type="common">White-rot fungus</name>
    <dbReference type="NCBI Taxonomy" id="721885"/>
    <lineage>
        <taxon>Eukaryota</taxon>
        <taxon>Fungi</taxon>
        <taxon>Dikarya</taxon>
        <taxon>Basidiomycota</taxon>
        <taxon>Agaricomycotina</taxon>
        <taxon>Agaricomycetes</taxon>
        <taxon>Russulales</taxon>
        <taxon>Stereaceae</taxon>
        <taxon>Stereum</taxon>
    </lineage>
</organism>
<feature type="compositionally biased region" description="Pro residues" evidence="1">
    <location>
        <begin position="27"/>
        <end position="38"/>
    </location>
</feature>
<feature type="region of interest" description="Disordered" evidence="1">
    <location>
        <begin position="460"/>
        <end position="500"/>
    </location>
</feature>
<feature type="compositionally biased region" description="Acidic residues" evidence="1">
    <location>
        <begin position="56"/>
        <end position="70"/>
    </location>
</feature>
<feature type="region of interest" description="Disordered" evidence="1">
    <location>
        <begin position="229"/>
        <end position="312"/>
    </location>
</feature>